<gene>
    <name evidence="2" type="ORF">AUP44_00635</name>
</gene>
<dbReference type="CDD" id="cd08361">
    <property type="entry name" value="PpCmtC_N"/>
    <property type="match status" value="1"/>
</dbReference>
<feature type="domain" description="VOC" evidence="1">
    <location>
        <begin position="3"/>
        <end position="119"/>
    </location>
</feature>
<dbReference type="InterPro" id="IPR037523">
    <property type="entry name" value="VOC_core"/>
</dbReference>
<dbReference type="RefSeq" id="WP_062764411.1">
    <property type="nucleotide sequence ID" value="NZ_CP121011.1"/>
</dbReference>
<name>A0A162KW39_9PROT</name>
<accession>A0A162KW39</accession>
<dbReference type="PROSITE" id="PS51819">
    <property type="entry name" value="VOC"/>
    <property type="match status" value="2"/>
</dbReference>
<dbReference type="Gene3D" id="3.10.180.10">
    <property type="entry name" value="2,3-Dihydroxybiphenyl 1,2-Dioxygenase, domain 1"/>
    <property type="match status" value="2"/>
</dbReference>
<proteinExistence type="predicted"/>
<comment type="caution">
    <text evidence="2">The sequence shown here is derived from an EMBL/GenBank/DDBJ whole genome shotgun (WGS) entry which is preliminary data.</text>
</comment>
<evidence type="ECO:0000259" key="1">
    <source>
        <dbReference type="PROSITE" id="PS51819"/>
    </source>
</evidence>
<dbReference type="InterPro" id="IPR004360">
    <property type="entry name" value="Glyas_Fos-R_dOase_dom"/>
</dbReference>
<sequence>MIGLKDVVYCRLGTRDLAGAEWFAVNILGLEVAERRKGAIYFKSDARAHTLCYVEGGREQEATAFEIATSADLQKAGAVLENLGHAVHYGTPAECDARHVREFIRFDDPSGNHIEFVVRPETTAQRYHGSRDAGITGFSHVGLCSTDPARDELFWTDVCKARVSDRIGDAPLMRFGTIHHSVALFPFHQPGIQHINHQVASTDDIQRSLAHLRRNQVTVTFGPGRHPTSSAQFLYFAGPDGMTFEYSTGVCEIHDEPLWRDRQFHFAPKGFCQWGSAPNIAAFKD</sequence>
<dbReference type="InterPro" id="IPR029068">
    <property type="entry name" value="Glyas_Bleomycin-R_OHBP_Dase"/>
</dbReference>
<dbReference type="Proteomes" id="UP000075787">
    <property type="component" value="Unassembled WGS sequence"/>
</dbReference>
<evidence type="ECO:0000313" key="3">
    <source>
        <dbReference type="Proteomes" id="UP000075787"/>
    </source>
</evidence>
<reference evidence="2 3" key="1">
    <citation type="submission" date="2015-12" db="EMBL/GenBank/DDBJ databases">
        <title>Genome sequence of Tistrella mobilis MCCC 1A02139.</title>
        <authorList>
            <person name="Lu L."/>
            <person name="Lai Q."/>
            <person name="Shao Z."/>
            <person name="Qian P."/>
        </authorList>
    </citation>
    <scope>NUCLEOTIDE SEQUENCE [LARGE SCALE GENOMIC DNA]</scope>
    <source>
        <strain evidence="2 3">MCCC 1A02139</strain>
    </source>
</reference>
<dbReference type="AlphaFoldDB" id="A0A162KW39"/>
<organism evidence="2 3">
    <name type="scientific">Tistrella mobilis</name>
    <dbReference type="NCBI Taxonomy" id="171437"/>
    <lineage>
        <taxon>Bacteria</taxon>
        <taxon>Pseudomonadati</taxon>
        <taxon>Pseudomonadota</taxon>
        <taxon>Alphaproteobacteria</taxon>
        <taxon>Geminicoccales</taxon>
        <taxon>Geminicoccaceae</taxon>
        <taxon>Tistrella</taxon>
    </lineage>
</organism>
<protein>
    <submittedName>
        <fullName evidence="2">Bleomycin resistance protein</fullName>
    </submittedName>
</protein>
<dbReference type="OrthoDB" id="9803142at2"/>
<dbReference type="SUPFAM" id="SSF54593">
    <property type="entry name" value="Glyoxalase/Bleomycin resistance protein/Dihydroxybiphenyl dioxygenase"/>
    <property type="match status" value="1"/>
</dbReference>
<dbReference type="EMBL" id="LPZR01000157">
    <property type="protein sequence ID" value="KYO52288.1"/>
    <property type="molecule type" value="Genomic_DNA"/>
</dbReference>
<feature type="domain" description="VOC" evidence="1">
    <location>
        <begin position="137"/>
        <end position="249"/>
    </location>
</feature>
<dbReference type="GeneID" id="97239661"/>
<evidence type="ECO:0000313" key="2">
    <source>
        <dbReference type="EMBL" id="KYO52288.1"/>
    </source>
</evidence>
<dbReference type="Pfam" id="PF00903">
    <property type="entry name" value="Glyoxalase"/>
    <property type="match status" value="1"/>
</dbReference>